<comment type="caution">
    <text evidence="2">The sequence shown here is derived from an EMBL/GenBank/DDBJ whole genome shotgun (WGS) entry which is preliminary data.</text>
</comment>
<feature type="domain" description="Phage tail fibre protein N-terminal" evidence="1">
    <location>
        <begin position="5"/>
        <end position="134"/>
    </location>
</feature>
<dbReference type="EMBL" id="JBAKAW010000010">
    <property type="protein sequence ID" value="MEL0655752.1"/>
    <property type="molecule type" value="Genomic_DNA"/>
</dbReference>
<evidence type="ECO:0000313" key="3">
    <source>
        <dbReference type="Proteomes" id="UP001371391"/>
    </source>
</evidence>
<dbReference type="RefSeq" id="WP_341602927.1">
    <property type="nucleotide sequence ID" value="NZ_JBAKAW010000010.1"/>
</dbReference>
<name>A0ABU9H1L5_9GAMM</name>
<sequence length="255" mass="28122">MSQLQITNAGLDYRNAVFAGDEVQNITHFVFANIDGQDDTAPIDSNTIIPATIVHSEPVKAVSKVDGNTIVISTVMGYDIGDFEYNLYGVIATKANNEQVLIAVVTTALQTKTKTVDSVVGNYSVKSVVWRSQNIADDLSITLSALPWQVQEGEFLSVAEFEAYQKFITRPVLDLKKRHNVIDSANYNAPLVAELTGNEWFSVRASNGQPVLKAADNAKFKRLADGAIDTQVTIIADDKNERVFVYNKIDNVWEF</sequence>
<organism evidence="2 3">
    <name type="scientific">Pseudoalteromonas issachenkonii</name>
    <dbReference type="NCBI Taxonomy" id="152297"/>
    <lineage>
        <taxon>Bacteria</taxon>
        <taxon>Pseudomonadati</taxon>
        <taxon>Pseudomonadota</taxon>
        <taxon>Gammaproteobacteria</taxon>
        <taxon>Alteromonadales</taxon>
        <taxon>Pseudoalteromonadaceae</taxon>
        <taxon>Pseudoalteromonas</taxon>
    </lineage>
</organism>
<evidence type="ECO:0000313" key="2">
    <source>
        <dbReference type="EMBL" id="MEL0655752.1"/>
    </source>
</evidence>
<keyword evidence="3" id="KW-1185">Reference proteome</keyword>
<dbReference type="Pfam" id="PF12571">
    <property type="entry name" value="Phage_tail_fib"/>
    <property type="match status" value="1"/>
</dbReference>
<evidence type="ECO:0000259" key="1">
    <source>
        <dbReference type="Pfam" id="PF12571"/>
    </source>
</evidence>
<accession>A0ABU9H1L5</accession>
<proteinExistence type="predicted"/>
<reference evidence="2 3" key="1">
    <citation type="submission" date="2024-02" db="EMBL/GenBank/DDBJ databases">
        <title>Bacteria isolated from the canopy kelp, Nereocystis luetkeana.</title>
        <authorList>
            <person name="Pfister C.A."/>
            <person name="Younker I.T."/>
            <person name="Light S.H."/>
        </authorList>
    </citation>
    <scope>NUCLEOTIDE SEQUENCE [LARGE SCALE GENOMIC DNA]</scope>
    <source>
        <strain evidence="2 3">TI.1.03</strain>
    </source>
</reference>
<dbReference type="Proteomes" id="UP001371391">
    <property type="component" value="Unassembled WGS sequence"/>
</dbReference>
<gene>
    <name evidence="2" type="ORF">V6257_11965</name>
</gene>
<protein>
    <submittedName>
        <fullName evidence="2">Phage tail protein</fullName>
    </submittedName>
</protein>
<dbReference type="InterPro" id="IPR022225">
    <property type="entry name" value="Phage_tail_fibre_N"/>
</dbReference>